<gene>
    <name evidence="1" type="ORF">QFC19_000784</name>
</gene>
<protein>
    <submittedName>
        <fullName evidence="1">Uncharacterized protein</fullName>
    </submittedName>
</protein>
<evidence type="ECO:0000313" key="2">
    <source>
        <dbReference type="Proteomes" id="UP001241377"/>
    </source>
</evidence>
<name>A0ACC2WMI3_9TREE</name>
<proteinExistence type="predicted"/>
<reference evidence="1" key="1">
    <citation type="submission" date="2023-04" db="EMBL/GenBank/DDBJ databases">
        <title>Draft Genome sequencing of Naganishia species isolated from polar environments using Oxford Nanopore Technology.</title>
        <authorList>
            <person name="Leo P."/>
            <person name="Venkateswaran K."/>
        </authorList>
    </citation>
    <scope>NUCLEOTIDE SEQUENCE</scope>
    <source>
        <strain evidence="1">MNA-CCFEE 5261</strain>
    </source>
</reference>
<sequence length="974" mass="105620">MTVTLPLELAEWSRKSGNISTAAPVQARTVVQAASTSRGQKSRSAQKATSKRKGASAQTGSDSARPIYEQFGNLSSNPTYHLARVGEAIRQARNVIVISGAGVSTPAIPDFRSSRGLFKTLADETRRRAMFSESDSKDQGLNDCERDVEQADGSDTQGGPDQQRKPRGRAVATNSSSAPSLGGMKSGKELFDVKCLTSPDLLPHHHNLLNHLTFLTSRTSPTPFHHYLKTLDDEGRLLRCYTQNIDGLEEKAGLDLRIPLEEDFPKRRRTGMSRESSRKSDVFGKNAKENPAQPQPQPQLEDQNLNLSPVQTSTSQGPIPADVPVMIGPTPEYYNPYQNPRSQQSHLLPPYPQIVSYRPNHLQPQSQQHHSTSGQFLNGEKASDVLDSASVILERPYPADSDAFCDSYQATTSTDSARAEHCQLQFPSAIGTLDNQQLHSGSGFATVRAGSVARSVSGTTDTSATSVSAKVEGGRDTDNDRDTDREAAETTPRVVGITESLVELPASESQSGPVNMPKLPRCVPLHGTLANLECTRCSHSQPLRDSLPLPLELMPCPSCEDAWDERVESSQRPRSIGFLRASVLLYGEEHKHGESIGAVVERDLLGRLKDERMDLLIVAGTTLQIPGVKRMIKEFAKALRTQAANKKKPSRKNTAGDHGSDEKEVSTAALSRSRTTTSVEADNEDEDEDFPIQTILLNRDPPSKGKGGEWANTFDVWVQGDLQEFVQQWVVEGPPSGEIQKLSNKFLDTAIPSTVLSPNRNMRIVATKVEGTKIHLSLEKYSGSATGNLPSQRKRKQPPSPVKTVPKAEAKVPKKSKGQSVIPFASKKAGASKKASVKASPARRQPSSPDTNSSRSDDLCVLIEFPERGSISALAATPQSGRHVDAQLSQAPTPAPSRKAGSTRSKPSQLPTRWSSRQRAAASQSTTFAPVLPITPKKRTYQSTASSPLSSLSPSDDESAECSSQGVIEKALTR</sequence>
<accession>A0ACC2WMI3</accession>
<dbReference type="Proteomes" id="UP001241377">
    <property type="component" value="Unassembled WGS sequence"/>
</dbReference>
<keyword evidence="2" id="KW-1185">Reference proteome</keyword>
<dbReference type="EMBL" id="JASBWR010000005">
    <property type="protein sequence ID" value="KAJ9112364.1"/>
    <property type="molecule type" value="Genomic_DNA"/>
</dbReference>
<evidence type="ECO:0000313" key="1">
    <source>
        <dbReference type="EMBL" id="KAJ9112364.1"/>
    </source>
</evidence>
<organism evidence="1 2">
    <name type="scientific">Naganishia cerealis</name>
    <dbReference type="NCBI Taxonomy" id="610337"/>
    <lineage>
        <taxon>Eukaryota</taxon>
        <taxon>Fungi</taxon>
        <taxon>Dikarya</taxon>
        <taxon>Basidiomycota</taxon>
        <taxon>Agaricomycotina</taxon>
        <taxon>Tremellomycetes</taxon>
        <taxon>Filobasidiales</taxon>
        <taxon>Filobasidiaceae</taxon>
        <taxon>Naganishia</taxon>
    </lineage>
</organism>
<comment type="caution">
    <text evidence="1">The sequence shown here is derived from an EMBL/GenBank/DDBJ whole genome shotgun (WGS) entry which is preliminary data.</text>
</comment>